<reference evidence="3" key="1">
    <citation type="submission" date="2017-02" db="UniProtKB">
        <authorList>
            <consortium name="WormBaseParasite"/>
        </authorList>
    </citation>
    <scope>IDENTIFICATION</scope>
</reference>
<keyword evidence="2" id="KW-1185">Reference proteome</keyword>
<evidence type="ECO:0000313" key="2">
    <source>
        <dbReference type="Proteomes" id="UP000282613"/>
    </source>
</evidence>
<gene>
    <name evidence="1" type="ORF">TASK_LOCUS3665</name>
</gene>
<accession>A0A0R3W1N9</accession>
<organism evidence="3">
    <name type="scientific">Taenia asiatica</name>
    <name type="common">Asian tapeworm</name>
    <dbReference type="NCBI Taxonomy" id="60517"/>
    <lineage>
        <taxon>Eukaryota</taxon>
        <taxon>Metazoa</taxon>
        <taxon>Spiralia</taxon>
        <taxon>Lophotrochozoa</taxon>
        <taxon>Platyhelminthes</taxon>
        <taxon>Cestoda</taxon>
        <taxon>Eucestoda</taxon>
        <taxon>Cyclophyllidea</taxon>
        <taxon>Taeniidae</taxon>
        <taxon>Taenia</taxon>
    </lineage>
</organism>
<name>A0A0R3W1N9_TAEAS</name>
<dbReference type="AlphaFoldDB" id="A0A0R3W1N9"/>
<sequence>MAQNFIDHQELTFNRDFFRCCQKTGKDDAVYASNLQHLAECTFHGLPPNRVANSVVAQFRDRVQLLIIIENLYVIKINKLNIFHFPCWKRLTILDEVLIGLKGRLFRFASITPTLLYARFGYAALRQPVILHTGFLYSTLRMLCHDNADV</sequence>
<evidence type="ECO:0000313" key="3">
    <source>
        <dbReference type="WBParaSite" id="TASK_0000366401-mRNA-1"/>
    </source>
</evidence>
<dbReference type="EMBL" id="UYRS01018307">
    <property type="protein sequence ID" value="VDK32163.1"/>
    <property type="molecule type" value="Genomic_DNA"/>
</dbReference>
<proteinExistence type="predicted"/>
<reference evidence="1 2" key="2">
    <citation type="submission" date="2018-11" db="EMBL/GenBank/DDBJ databases">
        <authorList>
            <consortium name="Pathogen Informatics"/>
        </authorList>
    </citation>
    <scope>NUCLEOTIDE SEQUENCE [LARGE SCALE GENOMIC DNA]</scope>
</reference>
<dbReference type="Proteomes" id="UP000282613">
    <property type="component" value="Unassembled WGS sequence"/>
</dbReference>
<evidence type="ECO:0000313" key="1">
    <source>
        <dbReference type="EMBL" id="VDK32163.1"/>
    </source>
</evidence>
<protein>
    <submittedName>
        <fullName evidence="1 3">Uncharacterized protein</fullName>
    </submittedName>
</protein>
<dbReference type="WBParaSite" id="TASK_0000366401-mRNA-1">
    <property type="protein sequence ID" value="TASK_0000366401-mRNA-1"/>
    <property type="gene ID" value="TASK_0000366401"/>
</dbReference>